<dbReference type="EMBL" id="DROD01000176">
    <property type="protein sequence ID" value="HHJ52032.1"/>
    <property type="molecule type" value="Genomic_DNA"/>
</dbReference>
<evidence type="ECO:0000313" key="11">
    <source>
        <dbReference type="EMBL" id="HHJ52032.1"/>
    </source>
</evidence>
<evidence type="ECO:0000256" key="9">
    <source>
        <dbReference type="RuleBase" id="RU362011"/>
    </source>
</evidence>
<comment type="caution">
    <text evidence="11">The sequence shown here is derived from an EMBL/GenBank/DDBJ whole genome shotgun (WGS) entry which is preliminary data.</text>
</comment>
<evidence type="ECO:0000256" key="3">
    <source>
        <dbReference type="ARBA" id="ARBA00022448"/>
    </source>
</evidence>
<feature type="transmembrane region" description="Helical" evidence="9">
    <location>
        <begin position="386"/>
        <end position="407"/>
    </location>
</feature>
<dbReference type="Gene3D" id="1.25.60.10">
    <property type="entry name" value="MgtE N-terminal domain-like"/>
    <property type="match status" value="1"/>
</dbReference>
<dbReference type="SUPFAM" id="SSF161093">
    <property type="entry name" value="MgtE membrane domain-like"/>
    <property type="match status" value="1"/>
</dbReference>
<feature type="domain" description="CBS" evidence="10">
    <location>
        <begin position="139"/>
        <end position="201"/>
    </location>
</feature>
<dbReference type="CDD" id="cd04606">
    <property type="entry name" value="CBS_pair_Mg_transporter"/>
    <property type="match status" value="1"/>
</dbReference>
<dbReference type="Gene3D" id="3.10.580.10">
    <property type="entry name" value="CBS-domain"/>
    <property type="match status" value="1"/>
</dbReference>
<dbReference type="InterPro" id="IPR038076">
    <property type="entry name" value="MgtE_N_sf"/>
</dbReference>
<reference evidence="11" key="1">
    <citation type="journal article" date="2020" name="mSystems">
        <title>Genome- and Community-Level Interaction Insights into Carbon Utilization and Element Cycling Functions of Hydrothermarchaeota in Hydrothermal Sediment.</title>
        <authorList>
            <person name="Zhou Z."/>
            <person name="Liu Y."/>
            <person name="Xu W."/>
            <person name="Pan J."/>
            <person name="Luo Z.H."/>
            <person name="Li M."/>
        </authorList>
    </citation>
    <scope>NUCLEOTIDE SEQUENCE [LARGE SCALE GENOMIC DNA]</scope>
    <source>
        <strain evidence="11">HyVt-527</strain>
    </source>
</reference>
<evidence type="ECO:0000256" key="1">
    <source>
        <dbReference type="ARBA" id="ARBA00004141"/>
    </source>
</evidence>
<evidence type="ECO:0000256" key="8">
    <source>
        <dbReference type="PROSITE-ProRule" id="PRU00703"/>
    </source>
</evidence>
<comment type="caution">
    <text evidence="9">Lacks conserved residue(s) required for the propagation of feature annotation.</text>
</comment>
<evidence type="ECO:0000256" key="2">
    <source>
        <dbReference type="ARBA" id="ARBA00009749"/>
    </source>
</evidence>
<comment type="function">
    <text evidence="9">Acts as a magnesium transporter.</text>
</comment>
<comment type="similarity">
    <text evidence="2 9">Belongs to the SLC41A transporter family.</text>
</comment>
<keyword evidence="9" id="KW-1003">Cell membrane</keyword>
<feature type="transmembrane region" description="Helical" evidence="9">
    <location>
        <begin position="285"/>
        <end position="305"/>
    </location>
</feature>
<feature type="transmembrane region" description="Helical" evidence="9">
    <location>
        <begin position="359"/>
        <end position="380"/>
    </location>
</feature>
<dbReference type="SMART" id="SM00924">
    <property type="entry name" value="MgtE_N"/>
    <property type="match status" value="1"/>
</dbReference>
<dbReference type="InterPro" id="IPR006669">
    <property type="entry name" value="MgtE_transporter"/>
</dbReference>
<dbReference type="InterPro" id="IPR006668">
    <property type="entry name" value="Mg_transptr_MgtE_intracell_dom"/>
</dbReference>
<dbReference type="GO" id="GO:0046872">
    <property type="term" value="F:metal ion binding"/>
    <property type="evidence" value="ECO:0007669"/>
    <property type="project" value="UniProtKB-KW"/>
</dbReference>
<feature type="domain" description="CBS" evidence="10">
    <location>
        <begin position="203"/>
        <end position="259"/>
    </location>
</feature>
<dbReference type="Proteomes" id="UP000886124">
    <property type="component" value="Unassembled WGS sequence"/>
</dbReference>
<dbReference type="InterPro" id="IPR036739">
    <property type="entry name" value="SLC41_membr_dom_sf"/>
</dbReference>
<dbReference type="PANTHER" id="PTHR43773:SF1">
    <property type="entry name" value="MAGNESIUM TRANSPORTER MGTE"/>
    <property type="match status" value="1"/>
</dbReference>
<dbReference type="InterPro" id="IPR000644">
    <property type="entry name" value="CBS_dom"/>
</dbReference>
<dbReference type="PANTHER" id="PTHR43773">
    <property type="entry name" value="MAGNESIUM TRANSPORTER MGTE"/>
    <property type="match status" value="1"/>
</dbReference>
<dbReference type="Pfam" id="PF00571">
    <property type="entry name" value="CBS"/>
    <property type="match status" value="2"/>
</dbReference>
<sequence>MVNLNIEEIMPDIEHLIEDGNSGALLNILMDMHPADIEEILNRLKKEQRLYLFNLLPTELASEVLSELDTPVVDQILEEKTEEEISSLVDQMDSDDAADVISELPEDKAARVLDKMTEEEAEDVKQLLHHEEDTAGGIMAVEFLAMPENATVNQTIEKIREMRDEIDELYNVWVVDEHGHLIGSVSLTDLVLAHGNTKLKQIMDEDLHFVRVDMDQEEVANYFRKYDLVSVPVVDEHMKLVGRITVDDVVDVMEEEGAEDLAYMAGAPDEEIMEESTFVLSKARIPWLLVAFFGEIVSAFILNSFEATLQQKVISAFFIPIVMAMGGSTGQQASVIVVRGLATGDIGLGDTKRRLFKEFRISLFTSIFFSALLFGVVYFWDGLLFASILAFSMFVVINNAAIVGALIPLTFKRFNIDPALAAAPFISTSNDIIGLLIYLSITTFALRMF</sequence>
<keyword evidence="6 9" id="KW-1133">Transmembrane helix</keyword>
<evidence type="ECO:0000259" key="10">
    <source>
        <dbReference type="PROSITE" id="PS51371"/>
    </source>
</evidence>
<keyword evidence="7 9" id="KW-0472">Membrane</keyword>
<feature type="transmembrane region" description="Helical" evidence="9">
    <location>
        <begin position="419"/>
        <end position="441"/>
    </location>
</feature>
<dbReference type="GO" id="GO:0005886">
    <property type="term" value="C:plasma membrane"/>
    <property type="evidence" value="ECO:0007669"/>
    <property type="project" value="UniProtKB-SubCell"/>
</dbReference>
<dbReference type="AlphaFoldDB" id="A0A7V5UE39"/>
<dbReference type="GO" id="GO:0015095">
    <property type="term" value="F:magnesium ion transmembrane transporter activity"/>
    <property type="evidence" value="ECO:0007669"/>
    <property type="project" value="UniProtKB-UniRule"/>
</dbReference>
<keyword evidence="5 9" id="KW-0460">Magnesium</keyword>
<dbReference type="SUPFAM" id="SSF54631">
    <property type="entry name" value="CBS-domain pair"/>
    <property type="match status" value="1"/>
</dbReference>
<keyword evidence="9" id="KW-0479">Metal-binding</keyword>
<organism evidence="11">
    <name type="scientific">Caldithrix abyssi</name>
    <dbReference type="NCBI Taxonomy" id="187145"/>
    <lineage>
        <taxon>Bacteria</taxon>
        <taxon>Pseudomonadati</taxon>
        <taxon>Calditrichota</taxon>
        <taxon>Calditrichia</taxon>
        <taxon>Calditrichales</taxon>
        <taxon>Calditrichaceae</taxon>
        <taxon>Caldithrix</taxon>
    </lineage>
</organism>
<keyword evidence="3 9" id="KW-0813">Transport</keyword>
<accession>A0A7V5UE39</accession>
<comment type="subcellular location">
    <subcellularLocation>
        <location evidence="9">Cell membrane</location>
        <topology evidence="9">Multi-pass membrane protein</topology>
    </subcellularLocation>
    <subcellularLocation>
        <location evidence="1">Membrane</location>
        <topology evidence="1">Multi-pass membrane protein</topology>
    </subcellularLocation>
</comment>
<dbReference type="Gene3D" id="1.10.357.20">
    <property type="entry name" value="SLC41 divalent cation transporters, integral membrane domain"/>
    <property type="match status" value="1"/>
</dbReference>
<name>A0A7V5UE39_CALAY</name>
<dbReference type="Pfam" id="PF01769">
    <property type="entry name" value="MgtE"/>
    <property type="match status" value="1"/>
</dbReference>
<proteinExistence type="inferred from homology"/>
<protein>
    <recommendedName>
        <fullName evidence="9">Magnesium transporter MgtE</fullName>
    </recommendedName>
</protein>
<dbReference type="SMART" id="SM00116">
    <property type="entry name" value="CBS"/>
    <property type="match status" value="2"/>
</dbReference>
<keyword evidence="4 9" id="KW-0812">Transmembrane</keyword>
<dbReference type="SUPFAM" id="SSF158791">
    <property type="entry name" value="MgtE N-terminal domain-like"/>
    <property type="match status" value="1"/>
</dbReference>
<evidence type="ECO:0000256" key="5">
    <source>
        <dbReference type="ARBA" id="ARBA00022842"/>
    </source>
</evidence>
<dbReference type="InterPro" id="IPR046342">
    <property type="entry name" value="CBS_dom_sf"/>
</dbReference>
<evidence type="ECO:0000256" key="6">
    <source>
        <dbReference type="ARBA" id="ARBA00022989"/>
    </source>
</evidence>
<evidence type="ECO:0000256" key="4">
    <source>
        <dbReference type="ARBA" id="ARBA00022692"/>
    </source>
</evidence>
<keyword evidence="8" id="KW-0129">CBS domain</keyword>
<dbReference type="NCBIfam" id="TIGR00400">
    <property type="entry name" value="mgtE"/>
    <property type="match status" value="1"/>
</dbReference>
<evidence type="ECO:0000256" key="7">
    <source>
        <dbReference type="ARBA" id="ARBA00023136"/>
    </source>
</evidence>
<comment type="subunit">
    <text evidence="9">Homodimer.</text>
</comment>
<dbReference type="PROSITE" id="PS51371">
    <property type="entry name" value="CBS"/>
    <property type="match status" value="2"/>
</dbReference>
<gene>
    <name evidence="11" type="primary">mgtE</name>
    <name evidence="11" type="ORF">ENJ89_02450</name>
</gene>
<dbReference type="InterPro" id="IPR006667">
    <property type="entry name" value="SLC41_membr_dom"/>
</dbReference>
<dbReference type="Pfam" id="PF03448">
    <property type="entry name" value="MgtE_N"/>
    <property type="match status" value="1"/>
</dbReference>